<feature type="compositionally biased region" description="Basic and acidic residues" evidence="8">
    <location>
        <begin position="675"/>
        <end position="684"/>
    </location>
</feature>
<evidence type="ECO:0000313" key="10">
    <source>
        <dbReference type="EMBL" id="SPC80052.1"/>
    </source>
</evidence>
<feature type="domain" description="Protein kinase" evidence="9">
    <location>
        <begin position="156"/>
        <end position="438"/>
    </location>
</feature>
<feature type="compositionally biased region" description="Basic and acidic residues" evidence="8">
    <location>
        <begin position="602"/>
        <end position="646"/>
    </location>
</feature>
<reference evidence="10" key="1">
    <citation type="submission" date="2018-02" db="EMBL/GenBank/DDBJ databases">
        <authorList>
            <person name="Cohen D.B."/>
            <person name="Kent A.D."/>
        </authorList>
    </citation>
    <scope>NUCLEOTIDE SEQUENCE</scope>
</reference>
<dbReference type="SUPFAM" id="SSF56112">
    <property type="entry name" value="Protein kinase-like (PK-like)"/>
    <property type="match status" value="1"/>
</dbReference>
<dbReference type="InterPro" id="IPR017441">
    <property type="entry name" value="Protein_kinase_ATP_BS"/>
</dbReference>
<feature type="region of interest" description="Disordered" evidence="8">
    <location>
        <begin position="425"/>
        <end position="559"/>
    </location>
</feature>
<dbReference type="GO" id="GO:0005634">
    <property type="term" value="C:nucleus"/>
    <property type="evidence" value="ECO:0007669"/>
    <property type="project" value="TreeGrafter"/>
</dbReference>
<comment type="similarity">
    <text evidence="1">Belongs to the protein kinase superfamily. CMGC Ser/Thr protein kinase family. CDC2/CDKX subfamily.</text>
</comment>
<dbReference type="AlphaFoldDB" id="A0A2N9EYX9"/>
<feature type="region of interest" description="Disordered" evidence="8">
    <location>
        <begin position="572"/>
        <end position="718"/>
    </location>
</feature>
<dbReference type="GO" id="GO:0008353">
    <property type="term" value="F:RNA polymerase II CTD heptapeptide repeat kinase activity"/>
    <property type="evidence" value="ECO:0007669"/>
    <property type="project" value="TreeGrafter"/>
</dbReference>
<dbReference type="CDD" id="cd07840">
    <property type="entry name" value="STKc_CDK9_like"/>
    <property type="match status" value="1"/>
</dbReference>
<protein>
    <recommendedName>
        <fullName evidence="9">Protein kinase domain-containing protein</fullName>
    </recommendedName>
</protein>
<keyword evidence="3" id="KW-0808">Transferase</keyword>
<dbReference type="EMBL" id="OIVN01000429">
    <property type="protein sequence ID" value="SPC80052.1"/>
    <property type="molecule type" value="Genomic_DNA"/>
</dbReference>
<dbReference type="PANTHER" id="PTHR24056">
    <property type="entry name" value="CELL DIVISION PROTEIN KINASE"/>
    <property type="match status" value="1"/>
</dbReference>
<evidence type="ECO:0000256" key="7">
    <source>
        <dbReference type="PROSITE-ProRule" id="PRU10141"/>
    </source>
</evidence>
<feature type="compositionally biased region" description="Polar residues" evidence="8">
    <location>
        <begin position="428"/>
        <end position="438"/>
    </location>
</feature>
<dbReference type="PANTHER" id="PTHR24056:SF397">
    <property type="entry name" value="OS11G0242500 PROTEIN"/>
    <property type="match status" value="1"/>
</dbReference>
<dbReference type="GO" id="GO:0000307">
    <property type="term" value="C:cyclin-dependent protein kinase holoenzyme complex"/>
    <property type="evidence" value="ECO:0007669"/>
    <property type="project" value="TreeGrafter"/>
</dbReference>
<evidence type="ECO:0000256" key="1">
    <source>
        <dbReference type="ARBA" id="ARBA00006485"/>
    </source>
</evidence>
<dbReference type="GO" id="GO:0005524">
    <property type="term" value="F:ATP binding"/>
    <property type="evidence" value="ECO:0007669"/>
    <property type="project" value="UniProtKB-UniRule"/>
</dbReference>
<dbReference type="PROSITE" id="PS00107">
    <property type="entry name" value="PROTEIN_KINASE_ATP"/>
    <property type="match status" value="1"/>
</dbReference>
<dbReference type="Gene3D" id="3.30.200.20">
    <property type="entry name" value="Phosphorylase Kinase, domain 1"/>
    <property type="match status" value="1"/>
</dbReference>
<evidence type="ECO:0000256" key="5">
    <source>
        <dbReference type="ARBA" id="ARBA00022777"/>
    </source>
</evidence>
<evidence type="ECO:0000256" key="8">
    <source>
        <dbReference type="SAM" id="MobiDB-lite"/>
    </source>
</evidence>
<feature type="compositionally biased region" description="Basic and acidic residues" evidence="8">
    <location>
        <begin position="691"/>
        <end position="701"/>
    </location>
</feature>
<accession>A0A2N9EYX9</accession>
<organism evidence="10">
    <name type="scientific">Fagus sylvatica</name>
    <name type="common">Beechnut</name>
    <dbReference type="NCBI Taxonomy" id="28930"/>
    <lineage>
        <taxon>Eukaryota</taxon>
        <taxon>Viridiplantae</taxon>
        <taxon>Streptophyta</taxon>
        <taxon>Embryophyta</taxon>
        <taxon>Tracheophyta</taxon>
        <taxon>Spermatophyta</taxon>
        <taxon>Magnoliopsida</taxon>
        <taxon>eudicotyledons</taxon>
        <taxon>Gunneridae</taxon>
        <taxon>Pentapetalae</taxon>
        <taxon>rosids</taxon>
        <taxon>fabids</taxon>
        <taxon>Fagales</taxon>
        <taxon>Fagaceae</taxon>
        <taxon>Fagus</taxon>
    </lineage>
</organism>
<evidence type="ECO:0000256" key="6">
    <source>
        <dbReference type="ARBA" id="ARBA00022840"/>
    </source>
</evidence>
<dbReference type="InterPro" id="IPR000719">
    <property type="entry name" value="Prot_kinase_dom"/>
</dbReference>
<sequence length="718" mass="80072">MGCICSKGFFPHEYVVENHARDKILKLKKIKKTTKGLGPSLRREEAVVEADGGGNDATARLITNPSAEIAGSTPIFWDEGEKKVVVNEKPAKSQLQRRLTMDAGVSVGQVQPRTSRIGSLPHGERGAQVIAGWPSWLTAVAGEAINGWVPRKADSFEKLDKIGQGTYSSVYKARDLETNKLVALKKVRFANMDPESVRFMAREIIILRRLDHPNVMKLEGLITSRVSGSLYLVFEYMEHDLAGLAATTEIKFTEAQIKCYMRQLLLGLDHCHSHGILHRDIKGSNLLIDQNGNLKIGDFGLATFFQQKQPLTSRVVTLWYRPPELLLGATDYGVAVDLWSSGCILAELFAGKPIMPGRTEVEQLHKIFKLCGSPSEEYWKKSKLPHATIFKPQHPYKRSVAETFKDFPTSALVLLEVLLSTEPEGRGTASSALQSEFFTTKPLPSDPSTLPKYPPSKEFDVRLRDEEARRRKAGREHESTRRGSRESKAVPAPDANAELQASIQKRQGQSNPKSVSEKFNTEEDGGSGFPIEPHKRRALNGFSHSGQSMHPTAFGSSRNMNVNDQEALTVPGHALGYSKNGAELRRQRSCTRRGEANQGDSHWPEEDFNSRYNHLDDSEASEKRQWSHHLLERPKSVNKKDQRPSGKESGTGFAPKKNRIHYSGPLMPPGGNLDEMLKEHERQIQHAVRKARMDKTTRKTSCENGQTESLLHAGTNGR</sequence>
<dbReference type="FunFam" id="1.10.510.10:FF:000043">
    <property type="entry name" value="probable serine/threonine-protein kinase At1g54610"/>
    <property type="match status" value="1"/>
</dbReference>
<dbReference type="InterPro" id="IPR008271">
    <property type="entry name" value="Ser/Thr_kinase_AS"/>
</dbReference>
<name>A0A2N9EYX9_FAGSY</name>
<gene>
    <name evidence="10" type="ORF">FSB_LOCUS7934</name>
</gene>
<keyword evidence="6 7" id="KW-0067">ATP-binding</keyword>
<dbReference type="Gene3D" id="1.10.510.10">
    <property type="entry name" value="Transferase(Phosphotransferase) domain 1"/>
    <property type="match status" value="1"/>
</dbReference>
<evidence type="ECO:0000256" key="4">
    <source>
        <dbReference type="ARBA" id="ARBA00022741"/>
    </source>
</evidence>
<keyword evidence="5" id="KW-0418">Kinase</keyword>
<feature type="compositionally biased region" description="Basic and acidic residues" evidence="8">
    <location>
        <begin position="455"/>
        <end position="488"/>
    </location>
</feature>
<feature type="compositionally biased region" description="Polar residues" evidence="8">
    <location>
        <begin position="542"/>
        <end position="559"/>
    </location>
</feature>
<dbReference type="FunFam" id="3.30.200.20:FF:000021">
    <property type="entry name" value="probable serine/threonine-protein kinase At1g54610"/>
    <property type="match status" value="1"/>
</dbReference>
<dbReference type="InterPro" id="IPR050108">
    <property type="entry name" value="CDK"/>
</dbReference>
<dbReference type="GO" id="GO:0032968">
    <property type="term" value="P:positive regulation of transcription elongation by RNA polymerase II"/>
    <property type="evidence" value="ECO:0007669"/>
    <property type="project" value="TreeGrafter"/>
</dbReference>
<dbReference type="SMART" id="SM00220">
    <property type="entry name" value="S_TKc"/>
    <property type="match status" value="1"/>
</dbReference>
<feature type="compositionally biased region" description="Polar residues" evidence="8">
    <location>
        <begin position="499"/>
        <end position="514"/>
    </location>
</feature>
<evidence type="ECO:0000256" key="2">
    <source>
        <dbReference type="ARBA" id="ARBA00022527"/>
    </source>
</evidence>
<keyword evidence="4 7" id="KW-0547">Nucleotide-binding</keyword>
<evidence type="ECO:0000256" key="3">
    <source>
        <dbReference type="ARBA" id="ARBA00022679"/>
    </source>
</evidence>
<feature type="binding site" evidence="7">
    <location>
        <position position="185"/>
    </location>
    <ligand>
        <name>ATP</name>
        <dbReference type="ChEBI" id="CHEBI:30616"/>
    </ligand>
</feature>
<evidence type="ECO:0000259" key="9">
    <source>
        <dbReference type="PROSITE" id="PS50011"/>
    </source>
</evidence>
<dbReference type="PROSITE" id="PS50011">
    <property type="entry name" value="PROTEIN_KINASE_DOM"/>
    <property type="match status" value="1"/>
</dbReference>
<dbReference type="InterPro" id="IPR011009">
    <property type="entry name" value="Kinase-like_dom_sf"/>
</dbReference>
<keyword evidence="2" id="KW-0723">Serine/threonine-protein kinase</keyword>
<dbReference type="PROSITE" id="PS00108">
    <property type="entry name" value="PROTEIN_KINASE_ST"/>
    <property type="match status" value="1"/>
</dbReference>
<proteinExistence type="inferred from homology"/>
<dbReference type="Pfam" id="PF00069">
    <property type="entry name" value="Pkinase"/>
    <property type="match status" value="1"/>
</dbReference>